<comment type="caution">
    <text evidence="1">The sequence shown here is derived from an EMBL/GenBank/DDBJ whole genome shotgun (WGS) entry which is preliminary data.</text>
</comment>
<evidence type="ECO:0000313" key="1">
    <source>
        <dbReference type="EMBL" id="CAF2129381.1"/>
    </source>
</evidence>
<reference evidence="1" key="1">
    <citation type="submission" date="2021-02" db="EMBL/GenBank/DDBJ databases">
        <authorList>
            <person name="Nowell W R."/>
        </authorList>
    </citation>
    <scope>NUCLEOTIDE SEQUENCE</scope>
</reference>
<evidence type="ECO:0000313" key="2">
    <source>
        <dbReference type="Proteomes" id="UP000663856"/>
    </source>
</evidence>
<organism evidence="1 2">
    <name type="scientific">Rotaria magnacalcarata</name>
    <dbReference type="NCBI Taxonomy" id="392030"/>
    <lineage>
        <taxon>Eukaryota</taxon>
        <taxon>Metazoa</taxon>
        <taxon>Spiralia</taxon>
        <taxon>Gnathifera</taxon>
        <taxon>Rotifera</taxon>
        <taxon>Eurotatoria</taxon>
        <taxon>Bdelloidea</taxon>
        <taxon>Philodinida</taxon>
        <taxon>Philodinidae</taxon>
        <taxon>Rotaria</taxon>
    </lineage>
</organism>
<gene>
    <name evidence="1" type="ORF">WKI299_LOCUS26020</name>
</gene>
<dbReference type="AlphaFoldDB" id="A0A816VYD7"/>
<dbReference type="EMBL" id="CAJNRF010011211">
    <property type="protein sequence ID" value="CAF2129381.1"/>
    <property type="molecule type" value="Genomic_DNA"/>
</dbReference>
<name>A0A816VYD7_9BILA</name>
<dbReference type="Proteomes" id="UP000663856">
    <property type="component" value="Unassembled WGS sequence"/>
</dbReference>
<sequence>MLLSCSQKINSVIFIRITLDDIKSYCSIYKFHPGERFFLCSIEYLLKNSTLHSQNRKTFIIMNPSQKTLEQYSDSHYYLNISSLNYEVDIINAPVYVAVNQINQTFIGFHYTLLCVYSGGIVFQLDTVSELLSMNGILNTYGHHQGDLERIFVRLYIESNGKLKLHRYGYEQHGIVHFFNPTTKNLYNRTHPININDSNMISLEKQNYYSLKFTVADTISNNGLEWKPFEKIQLIGLYEGLPINEQQWIKFRERIGDERNNTLEFATCLDRQRVNPILWFIMKMFGNLFLKCVNIPVDQLKEINGNGPTGPSDRKLVNTLSYDKNTYSYVILLNKTSSETNEIT</sequence>
<accession>A0A816VYD7</accession>
<proteinExistence type="predicted"/>
<protein>
    <submittedName>
        <fullName evidence="1">Uncharacterized protein</fullName>
    </submittedName>
</protein>